<feature type="chain" id="PRO_5015556580" description="Secreted protein" evidence="2">
    <location>
        <begin position="19"/>
        <end position="142"/>
    </location>
</feature>
<evidence type="ECO:0000256" key="1">
    <source>
        <dbReference type="SAM" id="MobiDB-lite"/>
    </source>
</evidence>
<feature type="region of interest" description="Disordered" evidence="1">
    <location>
        <begin position="115"/>
        <end position="142"/>
    </location>
</feature>
<evidence type="ECO:0000313" key="3">
    <source>
        <dbReference type="EMBL" id="PTB44858.1"/>
    </source>
</evidence>
<dbReference type="AlphaFoldDB" id="A0A2T3ZJ66"/>
<feature type="signal peptide" evidence="2">
    <location>
        <begin position="1"/>
        <end position="18"/>
    </location>
</feature>
<keyword evidence="2" id="KW-0732">Signal</keyword>
<protein>
    <recommendedName>
        <fullName evidence="5">Secreted protein</fullName>
    </recommendedName>
</protein>
<accession>A0A2T3ZJ66</accession>
<evidence type="ECO:0000313" key="4">
    <source>
        <dbReference type="Proteomes" id="UP000240493"/>
    </source>
</evidence>
<organism evidence="3 4">
    <name type="scientific">Trichoderma asperellum (strain ATCC 204424 / CBS 433.97 / NBRC 101777)</name>
    <dbReference type="NCBI Taxonomy" id="1042311"/>
    <lineage>
        <taxon>Eukaryota</taxon>
        <taxon>Fungi</taxon>
        <taxon>Dikarya</taxon>
        <taxon>Ascomycota</taxon>
        <taxon>Pezizomycotina</taxon>
        <taxon>Sordariomycetes</taxon>
        <taxon>Hypocreomycetidae</taxon>
        <taxon>Hypocreales</taxon>
        <taxon>Hypocreaceae</taxon>
        <taxon>Trichoderma</taxon>
    </lineage>
</organism>
<reference evidence="3 4" key="1">
    <citation type="submission" date="2016-07" db="EMBL/GenBank/DDBJ databases">
        <title>Multiple horizontal gene transfer events from other fungi enriched the ability of initially mycotrophic Trichoderma (Ascomycota) to feed on dead plant biomass.</title>
        <authorList>
            <consortium name="DOE Joint Genome Institute"/>
            <person name="Aerts A."/>
            <person name="Atanasova L."/>
            <person name="Chenthamara K."/>
            <person name="Zhang J."/>
            <person name="Grujic M."/>
            <person name="Henrissat B."/>
            <person name="Kuo A."/>
            <person name="Salamov A."/>
            <person name="Lipzen A."/>
            <person name="Labutti K."/>
            <person name="Barry K."/>
            <person name="Miao Y."/>
            <person name="Rahimi M.J."/>
            <person name="Shen Q."/>
            <person name="Grigoriev I.V."/>
            <person name="Kubicek C.P."/>
            <person name="Druzhinina I.S."/>
        </authorList>
    </citation>
    <scope>NUCLEOTIDE SEQUENCE [LARGE SCALE GENOMIC DNA]</scope>
    <source>
        <strain evidence="3 4">CBS 433.97</strain>
    </source>
</reference>
<evidence type="ECO:0008006" key="5">
    <source>
        <dbReference type="Google" id="ProtNLM"/>
    </source>
</evidence>
<dbReference type="EMBL" id="KZ679257">
    <property type="protein sequence ID" value="PTB44858.1"/>
    <property type="molecule type" value="Genomic_DNA"/>
</dbReference>
<name>A0A2T3ZJ66_TRIA4</name>
<keyword evidence="4" id="KW-1185">Reference proteome</keyword>
<evidence type="ECO:0000256" key="2">
    <source>
        <dbReference type="SAM" id="SignalP"/>
    </source>
</evidence>
<proteinExistence type="predicted"/>
<sequence length="142" mass="15631">MSPWEIFLSCRFAAVSLSCVVWSKCPKGPAFISFSASFFSNRYLAAGYPGLITNRPKSLKVTAIASSARTRETKEVEKEEACATASLKKWSSGGRKETQGPPWSIRLVVCAASTREREKKSRHCIRSRPTASPAFPPFPEKG</sequence>
<gene>
    <name evidence="3" type="ORF">M441DRAFT_299996</name>
</gene>
<dbReference type="Proteomes" id="UP000240493">
    <property type="component" value="Unassembled WGS sequence"/>
</dbReference>